<evidence type="ECO:0000256" key="8">
    <source>
        <dbReference type="ARBA" id="ARBA00022723"/>
    </source>
</evidence>
<proteinExistence type="inferred from homology"/>
<dbReference type="EMBL" id="JF756695">
    <property type="protein sequence ID" value="AEL17367.1"/>
    <property type="molecule type" value="Genomic_DNA"/>
</dbReference>
<evidence type="ECO:0000313" key="22">
    <source>
        <dbReference type="EMBL" id="AEL17366.1"/>
    </source>
</evidence>
<evidence type="ECO:0000256" key="9">
    <source>
        <dbReference type="ARBA" id="ARBA00022792"/>
    </source>
</evidence>
<evidence type="ECO:0000256" key="18">
    <source>
        <dbReference type="PIRSR" id="PIRSR038885-2"/>
    </source>
</evidence>
<dbReference type="AlphaFoldDB" id="G1C9T4"/>
<keyword evidence="9" id="KW-0999">Mitochondrion inner membrane</keyword>
<feature type="binding site" evidence="17">
    <location>
        <position position="202"/>
    </location>
    <ligand>
        <name>a ubiquinone</name>
        <dbReference type="ChEBI" id="CHEBI:16389"/>
    </ligand>
</feature>
<feature type="binding site" description="axial binding residue" evidence="18">
    <location>
        <position position="197"/>
    </location>
    <ligand>
        <name>heme b</name>
        <dbReference type="ChEBI" id="CHEBI:60344"/>
        <label>b566</label>
    </ligand>
    <ligandPart>
        <name>Fe</name>
        <dbReference type="ChEBI" id="CHEBI:18248"/>
    </ligandPart>
</feature>
<geneLocation type="mitochondrion" evidence="23"/>
<evidence type="ECO:0000256" key="10">
    <source>
        <dbReference type="ARBA" id="ARBA00022982"/>
    </source>
</evidence>
<keyword evidence="13" id="KW-0830">Ubiquinone</keyword>
<dbReference type="GO" id="GO:0008121">
    <property type="term" value="F:quinol-cytochrome-c reductase activity"/>
    <property type="evidence" value="ECO:0007669"/>
    <property type="project" value="InterPro"/>
</dbReference>
<keyword evidence="4 19" id="KW-0813">Transport</keyword>
<dbReference type="InterPro" id="IPR030689">
    <property type="entry name" value="Cytochrome_b"/>
</dbReference>
<dbReference type="GO" id="GO:0016491">
    <property type="term" value="F:oxidoreductase activity"/>
    <property type="evidence" value="ECO:0007669"/>
    <property type="project" value="UniProtKB-UniRule"/>
</dbReference>
<evidence type="ECO:0000259" key="21">
    <source>
        <dbReference type="PROSITE" id="PS51003"/>
    </source>
</evidence>
<feature type="transmembrane region" description="Helical" evidence="19">
    <location>
        <begin position="321"/>
        <end position="341"/>
    </location>
</feature>
<comment type="cofactor">
    <cofactor evidence="18">
        <name>heme</name>
        <dbReference type="ChEBI" id="CHEBI:30413"/>
    </cofactor>
    <text evidence="18">Binds 2 heme groups non-covalently.</text>
</comment>
<dbReference type="Pfam" id="PF00032">
    <property type="entry name" value="Cytochrom_B_C"/>
    <property type="match status" value="1"/>
</dbReference>
<dbReference type="InterPro" id="IPR036150">
    <property type="entry name" value="Cyt_b/b6_C_sf"/>
</dbReference>
<evidence type="ECO:0000256" key="16">
    <source>
        <dbReference type="ARBA" id="ARBA00061233"/>
    </source>
</evidence>
<dbReference type="Pfam" id="PF00033">
    <property type="entry name" value="Cytochrome_B"/>
    <property type="match status" value="1"/>
</dbReference>
<keyword evidence="10 19" id="KW-0249">Electron transport</keyword>
<feature type="transmembrane region" description="Helical" evidence="19">
    <location>
        <begin position="289"/>
        <end position="309"/>
    </location>
</feature>
<dbReference type="PANTHER" id="PTHR19271:SF16">
    <property type="entry name" value="CYTOCHROME B"/>
    <property type="match status" value="1"/>
</dbReference>
<keyword evidence="12 18" id="KW-0408">Iron</keyword>
<feature type="transmembrane region" description="Helical" evidence="19">
    <location>
        <begin position="230"/>
        <end position="251"/>
    </location>
</feature>
<feature type="domain" description="Cytochrome b/b6 C-terminal region profile" evidence="21">
    <location>
        <begin position="211"/>
        <end position="380"/>
    </location>
</feature>
<evidence type="ECO:0000256" key="19">
    <source>
        <dbReference type="RuleBase" id="RU362117"/>
    </source>
</evidence>
<keyword evidence="8 18" id="KW-0479">Metal-binding</keyword>
<comment type="subcellular location">
    <subcellularLocation>
        <location evidence="2">Mitochondrion inner membrane</location>
        <topology evidence="2">Multi-pass membrane protein</topology>
    </subcellularLocation>
</comment>
<feature type="transmembrane region" description="Helical" evidence="19">
    <location>
        <begin position="179"/>
        <end position="201"/>
    </location>
</feature>
<dbReference type="InterPro" id="IPR016174">
    <property type="entry name" value="Di-haem_cyt_TM"/>
</dbReference>
<feature type="binding site" description="axial binding residue" evidence="18">
    <location>
        <position position="183"/>
    </location>
    <ligand>
        <name>heme b</name>
        <dbReference type="ChEBI" id="CHEBI:60344"/>
        <label>b562</label>
    </ligand>
    <ligandPart>
        <name>Fe</name>
        <dbReference type="ChEBI" id="CHEBI:18248"/>
    </ligandPart>
</feature>
<feature type="transmembrane region" description="Helical" evidence="19">
    <location>
        <begin position="78"/>
        <end position="99"/>
    </location>
</feature>
<evidence type="ECO:0000256" key="15">
    <source>
        <dbReference type="ARBA" id="ARBA00023136"/>
    </source>
</evidence>
<dbReference type="FunFam" id="1.20.810.10:FF:000002">
    <property type="entry name" value="Cytochrome b"/>
    <property type="match status" value="1"/>
</dbReference>
<dbReference type="InterPro" id="IPR048259">
    <property type="entry name" value="Cytochrome_b_N_euk/bac"/>
</dbReference>
<dbReference type="PANTHER" id="PTHR19271">
    <property type="entry name" value="CYTOCHROME B"/>
    <property type="match status" value="1"/>
</dbReference>
<gene>
    <name evidence="23" type="primary">CYTB</name>
</gene>
<dbReference type="EMBL" id="JF756694">
    <property type="protein sequence ID" value="AEL17366.1"/>
    <property type="molecule type" value="Genomic_DNA"/>
</dbReference>
<sequence length="380" mass="42355">MALNLRKNHPILKIVNDALIDLPTPSNISSWWNFGSLLGMCLITQIVTGLLLAMHYTADTSLAFSSVAHMCRDVQFGWLIRNLHANGASFFFICIYLHIGRGFYDGSYLNKETWNVGVLLLLALMATAFVGYVLPWGQMSFWGATVITNLFSAIPYIGQTLVEWAWGGFSVDNPTLTRFFAIHFLLPFVITGLTLVHLTLLHETGSNNPLGIPSDCDKIPFHPYYSTKDVLGFALMFIPLATLALFAPNLLGDPENFTPANPLATPPHIKPEWYFLFAYAILRSIPNKLGGVLALAASVLVLFFIPLLHTSKLRSMTFRPLSQILFWTLVANLLILTWVGSQPVEHPFIIIGQLASLSYFTIILVLFPLVSILENKMLKL</sequence>
<dbReference type="GO" id="GO:0005743">
    <property type="term" value="C:mitochondrial inner membrane"/>
    <property type="evidence" value="ECO:0007669"/>
    <property type="project" value="UniProtKB-SubCell"/>
</dbReference>
<evidence type="ECO:0000256" key="14">
    <source>
        <dbReference type="ARBA" id="ARBA00023128"/>
    </source>
</evidence>
<protein>
    <recommendedName>
        <fullName evidence="3 19">Cytochrome b</fullName>
    </recommendedName>
</protein>
<evidence type="ECO:0000256" key="4">
    <source>
        <dbReference type="ARBA" id="ARBA00022448"/>
    </source>
</evidence>
<evidence type="ECO:0000256" key="6">
    <source>
        <dbReference type="ARBA" id="ARBA00022660"/>
    </source>
</evidence>
<comment type="cofactor">
    <cofactor evidence="19">
        <name>heme b</name>
        <dbReference type="ChEBI" id="CHEBI:60344"/>
    </cofactor>
    <text evidence="19">Binds 2 heme groups non-covalently.</text>
</comment>
<keyword evidence="7 19" id="KW-0812">Transmembrane</keyword>
<dbReference type="GO" id="GO:0006122">
    <property type="term" value="P:mitochondrial electron transport, ubiquinol to cytochrome c"/>
    <property type="evidence" value="ECO:0007669"/>
    <property type="project" value="TreeGrafter"/>
</dbReference>
<keyword evidence="14 19" id="KW-0496">Mitochondrion</keyword>
<dbReference type="SUPFAM" id="SSF81648">
    <property type="entry name" value="a domain/subunit of cytochrome bc1 complex (Ubiquinol-cytochrome c reductase)"/>
    <property type="match status" value="1"/>
</dbReference>
<keyword evidence="6 19" id="KW-0679">Respiratory chain</keyword>
<evidence type="ECO:0000256" key="3">
    <source>
        <dbReference type="ARBA" id="ARBA00013531"/>
    </source>
</evidence>
<dbReference type="PROSITE" id="PS51003">
    <property type="entry name" value="CYTB_CTER"/>
    <property type="match status" value="1"/>
</dbReference>
<dbReference type="CDD" id="cd00290">
    <property type="entry name" value="cytochrome_b_C"/>
    <property type="match status" value="1"/>
</dbReference>
<evidence type="ECO:0000256" key="11">
    <source>
        <dbReference type="ARBA" id="ARBA00022989"/>
    </source>
</evidence>
<feature type="transmembrane region" description="Helical" evidence="19">
    <location>
        <begin position="347"/>
        <end position="373"/>
    </location>
</feature>
<feature type="binding site" description="axial binding residue" evidence="18">
    <location>
        <position position="84"/>
    </location>
    <ligand>
        <name>heme b</name>
        <dbReference type="ChEBI" id="CHEBI:60344"/>
        <label>b562</label>
    </ligand>
    <ligandPart>
        <name>Fe</name>
        <dbReference type="ChEBI" id="CHEBI:18248"/>
    </ligandPart>
</feature>
<keyword evidence="15 19" id="KW-0472">Membrane</keyword>
<keyword evidence="5 18" id="KW-0349">Heme</keyword>
<organism evidence="23">
    <name type="scientific">Sinosuthora webbiana bulomacha</name>
    <dbReference type="NCBI Taxonomy" id="1071634"/>
    <lineage>
        <taxon>Eukaryota</taxon>
        <taxon>Metazoa</taxon>
        <taxon>Chordata</taxon>
        <taxon>Craniata</taxon>
        <taxon>Vertebrata</taxon>
        <taxon>Euteleostomi</taxon>
        <taxon>Archelosauria</taxon>
        <taxon>Archosauria</taxon>
        <taxon>Dinosauria</taxon>
        <taxon>Saurischia</taxon>
        <taxon>Theropoda</taxon>
        <taxon>Coelurosauria</taxon>
        <taxon>Aves</taxon>
        <taxon>Neognathae</taxon>
        <taxon>Neoaves</taxon>
        <taxon>Telluraves</taxon>
        <taxon>Australaves</taxon>
        <taxon>Passeriformes</taxon>
        <taxon>Sylvioidea</taxon>
        <taxon>Sylviidae</taxon>
        <taxon>Sinosuthora</taxon>
    </lineage>
</organism>
<feature type="binding site" description="axial binding residue" evidence="18">
    <location>
        <position position="98"/>
    </location>
    <ligand>
        <name>heme b</name>
        <dbReference type="ChEBI" id="CHEBI:60344"/>
        <label>b566</label>
    </ligand>
    <ligandPart>
        <name>Fe</name>
        <dbReference type="ChEBI" id="CHEBI:18248"/>
    </ligandPart>
</feature>
<feature type="domain" description="Cytochrome b/b6 N-terminal region profile" evidence="20">
    <location>
        <begin position="1"/>
        <end position="210"/>
    </location>
</feature>
<evidence type="ECO:0000259" key="20">
    <source>
        <dbReference type="PROSITE" id="PS51002"/>
    </source>
</evidence>
<dbReference type="GO" id="GO:0046872">
    <property type="term" value="F:metal ion binding"/>
    <property type="evidence" value="ECO:0007669"/>
    <property type="project" value="UniProtKB-UniRule"/>
</dbReference>
<comment type="function">
    <text evidence="1 19">Component of the ubiquinol-cytochrome c reductase complex (complex III or cytochrome b-c1 complex) that is part of the mitochondrial respiratory chain. The b-c1 complex mediates electron transfer from ubiquinol to cytochrome c. Contributes to the generation of a proton gradient across the mitochondrial membrane that is then used for ATP synthesis.</text>
</comment>
<dbReference type="InterPro" id="IPR005798">
    <property type="entry name" value="Cyt_b/b6_C"/>
</dbReference>
<accession>G1C9T4</accession>
<dbReference type="SUPFAM" id="SSF81342">
    <property type="entry name" value="Transmembrane di-heme cytochromes"/>
    <property type="match status" value="1"/>
</dbReference>
<dbReference type="Gene3D" id="1.20.810.10">
    <property type="entry name" value="Cytochrome Bc1 Complex, Chain C"/>
    <property type="match status" value="1"/>
</dbReference>
<evidence type="ECO:0000256" key="5">
    <source>
        <dbReference type="ARBA" id="ARBA00022617"/>
    </source>
</evidence>
<evidence type="ECO:0000256" key="12">
    <source>
        <dbReference type="ARBA" id="ARBA00023004"/>
    </source>
</evidence>
<evidence type="ECO:0000256" key="13">
    <source>
        <dbReference type="ARBA" id="ARBA00023075"/>
    </source>
</evidence>
<evidence type="ECO:0000256" key="2">
    <source>
        <dbReference type="ARBA" id="ARBA00004448"/>
    </source>
</evidence>
<dbReference type="GO" id="GO:0045275">
    <property type="term" value="C:respiratory chain complex III"/>
    <property type="evidence" value="ECO:0007669"/>
    <property type="project" value="InterPro"/>
</dbReference>
<dbReference type="InterPro" id="IPR005797">
    <property type="entry name" value="Cyt_b/b6_N"/>
</dbReference>
<reference evidence="23" key="1">
    <citation type="journal article" date="2011" name="Mol. Phylogenet. Evol.">
        <title>Beyond a morphological paradox: Complicated phylogenetic relationships of the parrotbills (Paradoxornithidae, Aves).</title>
        <authorList>
            <person name="Yeung C.K."/>
            <person name="Lin R.C."/>
            <person name="Lei F."/>
            <person name="Robson C."/>
            <person name="Hung Le M."/>
            <person name="Liang W."/>
            <person name="Zhou F."/>
            <person name="Han L."/>
            <person name="Li S.H."/>
            <person name="Yang X."/>
        </authorList>
    </citation>
    <scope>NUCLEOTIDE SEQUENCE</scope>
    <source>
        <tissue evidence="22">Blood</tissue>
        <tissue evidence="23">Muscle</tissue>
    </source>
</reference>
<evidence type="ECO:0000256" key="1">
    <source>
        <dbReference type="ARBA" id="ARBA00002566"/>
    </source>
</evidence>
<dbReference type="PROSITE" id="PS51002">
    <property type="entry name" value="CYTB_NTER"/>
    <property type="match status" value="1"/>
</dbReference>
<evidence type="ECO:0000313" key="23">
    <source>
        <dbReference type="EMBL" id="AEL17367.1"/>
    </source>
</evidence>
<dbReference type="InterPro" id="IPR048260">
    <property type="entry name" value="Cytochrome_b_C_euk/bac"/>
</dbReference>
<evidence type="ECO:0000256" key="17">
    <source>
        <dbReference type="PIRSR" id="PIRSR038885-1"/>
    </source>
</evidence>
<dbReference type="InterPro" id="IPR027387">
    <property type="entry name" value="Cytb/b6-like_sf"/>
</dbReference>
<reference evidence="23" key="2">
    <citation type="submission" date="2011-02" db="EMBL/GenBank/DDBJ databases">
        <authorList>
            <person name="Yeung C.K.L."/>
            <person name="Lin R.-C."/>
            <person name="Lei F."/>
            <person name="Robson C."/>
            <person name="Hung L.M."/>
            <person name="Liang W."/>
            <person name="Zhou F."/>
            <person name="Han L."/>
            <person name="Li S.-H."/>
            <person name="Yang X."/>
        </authorList>
    </citation>
    <scope>NUCLEOTIDE SEQUENCE</scope>
    <source>
        <tissue evidence="22">Blood</tissue>
        <tissue evidence="23">Muscle</tissue>
    </source>
</reference>
<feature type="transmembrane region" description="Helical" evidence="19">
    <location>
        <begin position="31"/>
        <end position="57"/>
    </location>
</feature>
<feature type="transmembrane region" description="Helical" evidence="19">
    <location>
        <begin position="141"/>
        <end position="159"/>
    </location>
</feature>
<dbReference type="PIRSF" id="PIRSF038885">
    <property type="entry name" value="COB"/>
    <property type="match status" value="1"/>
</dbReference>
<feature type="transmembrane region" description="Helical" evidence="19">
    <location>
        <begin position="114"/>
        <end position="134"/>
    </location>
</feature>
<keyword evidence="11 19" id="KW-1133">Transmembrane helix</keyword>
<dbReference type="CDD" id="cd00284">
    <property type="entry name" value="Cytochrome_b_N"/>
    <property type="match status" value="1"/>
</dbReference>
<comment type="similarity">
    <text evidence="16 19">Belongs to the cytochrome b family.</text>
</comment>
<name>G1C9T4_9SYLV</name>
<evidence type="ECO:0000256" key="7">
    <source>
        <dbReference type="ARBA" id="ARBA00022692"/>
    </source>
</evidence>